<keyword evidence="3" id="KW-0812">Transmembrane</keyword>
<sequence>MGGAAIDVRVQVYGGHAVEYSVHRREIDASSDSWFSLLMTLLMGVFFAQWLQHRDRRLLHYAAAMAVFVLFLRRSARAAVVAESLLVIPGLGVQLTRRCRSGAKTIKFIDVANIRAVVVNEAITFSQVVYYLAFLVQGEERMILAFESFRPRIAVLQEILRTTRSIVFSDESERRMSLPAFASG</sequence>
<dbReference type="GO" id="GO:0006506">
    <property type="term" value="P:GPI anchor biosynthetic process"/>
    <property type="evidence" value="ECO:0007669"/>
    <property type="project" value="InterPro"/>
</dbReference>
<evidence type="ECO:0000313" key="5">
    <source>
        <dbReference type="EMBL" id="DBA00621.1"/>
    </source>
</evidence>
<dbReference type="PANTHER" id="PTHR15231">
    <property type="entry name" value="PHOSPHATIDYLINOSITOL N-ACETYLGLUCOSAMINYLTRANSFERASE SUBUNIT H"/>
    <property type="match status" value="1"/>
</dbReference>
<comment type="caution">
    <text evidence="5">The sequence shown here is derived from an EMBL/GenBank/DDBJ whole genome shotgun (WGS) entry which is preliminary data.</text>
</comment>
<comment type="similarity">
    <text evidence="2">Belongs to the PIGH family.</text>
</comment>
<keyword evidence="6" id="KW-1185">Reference proteome</keyword>
<proteinExistence type="inferred from homology"/>
<organism evidence="5 6">
    <name type="scientific">Lagenidium giganteum</name>
    <dbReference type="NCBI Taxonomy" id="4803"/>
    <lineage>
        <taxon>Eukaryota</taxon>
        <taxon>Sar</taxon>
        <taxon>Stramenopiles</taxon>
        <taxon>Oomycota</taxon>
        <taxon>Peronosporomycetes</taxon>
        <taxon>Pythiales</taxon>
        <taxon>Pythiaceae</taxon>
    </lineage>
</organism>
<evidence type="ECO:0000313" key="6">
    <source>
        <dbReference type="Proteomes" id="UP001146120"/>
    </source>
</evidence>
<evidence type="ECO:0000256" key="1">
    <source>
        <dbReference type="ARBA" id="ARBA00004687"/>
    </source>
</evidence>
<feature type="domain" description="Phosphatidylinositol N-acetylglucosaminyltransferase subunit H conserved" evidence="4">
    <location>
        <begin position="84"/>
        <end position="147"/>
    </location>
</feature>
<keyword evidence="3" id="KW-0472">Membrane</keyword>
<dbReference type="Pfam" id="PF10181">
    <property type="entry name" value="PIG-H"/>
    <property type="match status" value="1"/>
</dbReference>
<dbReference type="Proteomes" id="UP001146120">
    <property type="component" value="Unassembled WGS sequence"/>
</dbReference>
<keyword evidence="3" id="KW-1133">Transmembrane helix</keyword>
<protein>
    <recommendedName>
        <fullName evidence="4">Phosphatidylinositol N-acetylglucosaminyltransferase subunit H conserved domain-containing protein</fullName>
    </recommendedName>
</protein>
<dbReference type="AlphaFoldDB" id="A0AAV2Z2J4"/>
<evidence type="ECO:0000256" key="3">
    <source>
        <dbReference type="SAM" id="Phobius"/>
    </source>
</evidence>
<dbReference type="InterPro" id="IPR019328">
    <property type="entry name" value="PIGH-H_dom"/>
</dbReference>
<reference evidence="5" key="1">
    <citation type="submission" date="2022-11" db="EMBL/GenBank/DDBJ databases">
        <authorList>
            <person name="Morgan W.R."/>
            <person name="Tartar A."/>
        </authorList>
    </citation>
    <scope>NUCLEOTIDE SEQUENCE</scope>
    <source>
        <strain evidence="5">ARSEF 373</strain>
    </source>
</reference>
<name>A0AAV2Z2J4_9STRA</name>
<evidence type="ECO:0000256" key="2">
    <source>
        <dbReference type="ARBA" id="ARBA00009610"/>
    </source>
</evidence>
<dbReference type="GO" id="GO:0000506">
    <property type="term" value="C:glycosylphosphatidylinositol-N-acetylglucosaminyltransferase (GPI-GnT) complex"/>
    <property type="evidence" value="ECO:0007669"/>
    <property type="project" value="InterPro"/>
</dbReference>
<reference evidence="5" key="2">
    <citation type="journal article" date="2023" name="Microbiol Resour">
        <title>Decontamination and Annotation of the Draft Genome Sequence of the Oomycete Lagenidium giganteum ARSEF 373.</title>
        <authorList>
            <person name="Morgan W.R."/>
            <person name="Tartar A."/>
        </authorList>
    </citation>
    <scope>NUCLEOTIDE SEQUENCE</scope>
    <source>
        <strain evidence="5">ARSEF 373</strain>
    </source>
</reference>
<gene>
    <name evidence="5" type="ORF">N0F65_007750</name>
</gene>
<accession>A0AAV2Z2J4</accession>
<evidence type="ECO:0000259" key="4">
    <source>
        <dbReference type="Pfam" id="PF10181"/>
    </source>
</evidence>
<dbReference type="EMBL" id="DAKRPA010000061">
    <property type="protein sequence ID" value="DBA00621.1"/>
    <property type="molecule type" value="Genomic_DNA"/>
</dbReference>
<dbReference type="InterPro" id="IPR044215">
    <property type="entry name" value="PIG-H"/>
</dbReference>
<dbReference type="PANTHER" id="PTHR15231:SF1">
    <property type="entry name" value="PHOSPHATIDYLINOSITOL N-ACETYLGLUCOSAMINYLTRANSFERASE SUBUNIT H"/>
    <property type="match status" value="1"/>
</dbReference>
<comment type="pathway">
    <text evidence="1">Glycolipid biosynthesis; glycosylphosphatidylinositol-anchor biosynthesis.</text>
</comment>
<feature type="transmembrane region" description="Helical" evidence="3">
    <location>
        <begin position="33"/>
        <end position="51"/>
    </location>
</feature>